<organism evidence="1 2">
    <name type="scientific">Streptomyces kanamyceticus</name>
    <dbReference type="NCBI Taxonomy" id="1967"/>
    <lineage>
        <taxon>Bacteria</taxon>
        <taxon>Bacillati</taxon>
        <taxon>Actinomycetota</taxon>
        <taxon>Actinomycetes</taxon>
        <taxon>Kitasatosporales</taxon>
        <taxon>Streptomycetaceae</taxon>
        <taxon>Streptomyces</taxon>
    </lineage>
</organism>
<dbReference type="KEGG" id="ska:CP970_02550"/>
<evidence type="ECO:0000313" key="2">
    <source>
        <dbReference type="Proteomes" id="UP000325529"/>
    </source>
</evidence>
<accession>A0A5J6G9N1</accession>
<evidence type="ECO:0000313" key="1">
    <source>
        <dbReference type="EMBL" id="QEU89936.1"/>
    </source>
</evidence>
<dbReference type="AlphaFoldDB" id="A0A5J6G9N1"/>
<reference evidence="1 2" key="1">
    <citation type="submission" date="2017-09" db="EMBL/GenBank/DDBJ databases">
        <authorList>
            <person name="Lee N."/>
            <person name="Cho B.-K."/>
        </authorList>
    </citation>
    <scope>NUCLEOTIDE SEQUENCE [LARGE SCALE GENOMIC DNA]</scope>
    <source>
        <strain evidence="1 2">ATCC 12853</strain>
    </source>
</reference>
<sequence length="136" mass="14657">MAPPLNSVLHTDLHDQTGRDFMIATKRLALGAASIALGGGMALTTIPAATAAPTAPARTAQSRPAHDDVSAGSRCSKWIDYLGRGRGHANCPGYKVHVRVWCANHKSYSSKPYWRKNYNKAECPKNVGAVRMRSTP</sequence>
<dbReference type="EMBL" id="CP023699">
    <property type="protein sequence ID" value="QEU89936.1"/>
    <property type="molecule type" value="Genomic_DNA"/>
</dbReference>
<proteinExistence type="predicted"/>
<keyword evidence="2" id="KW-1185">Reference proteome</keyword>
<dbReference type="Proteomes" id="UP000325529">
    <property type="component" value="Chromosome"/>
</dbReference>
<name>A0A5J6G9N1_STRKN</name>
<protein>
    <submittedName>
        <fullName evidence="1">Uncharacterized protein</fullName>
    </submittedName>
</protein>
<gene>
    <name evidence="1" type="ORF">CP970_02550</name>
</gene>